<dbReference type="SUPFAM" id="SSF161111">
    <property type="entry name" value="Cation efflux protein transmembrane domain-like"/>
    <property type="match status" value="1"/>
</dbReference>
<dbReference type="InterPro" id="IPR036837">
    <property type="entry name" value="Cation_efflux_CTD_sf"/>
</dbReference>
<gene>
    <name evidence="9" type="ORF">C8A05DRAFT_12033</name>
</gene>
<comment type="caution">
    <text evidence="9">The sequence shown here is derived from an EMBL/GenBank/DDBJ whole genome shotgun (WGS) entry which is preliminary data.</text>
</comment>
<accession>A0AAN6RXB0</accession>
<evidence type="ECO:0000256" key="5">
    <source>
        <dbReference type="ARBA" id="ARBA00023136"/>
    </source>
</evidence>
<name>A0AAN6RXB0_9PEZI</name>
<dbReference type="SUPFAM" id="SSF160240">
    <property type="entry name" value="Cation efflux protein cytoplasmic domain-like"/>
    <property type="match status" value="1"/>
</dbReference>
<dbReference type="Pfam" id="PF01545">
    <property type="entry name" value="Cation_efflux"/>
    <property type="match status" value="1"/>
</dbReference>
<comment type="subcellular location">
    <subcellularLocation>
        <location evidence="1">Membrane</location>
        <topology evidence="1">Multi-pass membrane protein</topology>
    </subcellularLocation>
</comment>
<dbReference type="Proteomes" id="UP001303889">
    <property type="component" value="Unassembled WGS sequence"/>
</dbReference>
<evidence type="ECO:0000313" key="10">
    <source>
        <dbReference type="Proteomes" id="UP001303889"/>
    </source>
</evidence>
<dbReference type="PANTHER" id="PTHR43840:SF4">
    <property type="entry name" value="CDF DIVALENT METAL CATION TRANSPORTER (EUROFUNG)"/>
    <property type="match status" value="1"/>
</dbReference>
<dbReference type="InterPro" id="IPR002524">
    <property type="entry name" value="Cation_efflux"/>
</dbReference>
<feature type="region of interest" description="Disordered" evidence="6">
    <location>
        <begin position="187"/>
        <end position="206"/>
    </location>
</feature>
<evidence type="ECO:0000313" key="9">
    <source>
        <dbReference type="EMBL" id="KAK3906229.1"/>
    </source>
</evidence>
<dbReference type="AlphaFoldDB" id="A0AAN6RXB0"/>
<dbReference type="FunFam" id="1.20.1510.10:FF:000005">
    <property type="entry name" value="Putative Cation diffusion facilitator 1"/>
    <property type="match status" value="1"/>
</dbReference>
<dbReference type="InterPro" id="IPR027469">
    <property type="entry name" value="Cation_efflux_TMD_sf"/>
</dbReference>
<feature type="transmembrane region" description="Helical" evidence="7">
    <location>
        <begin position="307"/>
        <end position="327"/>
    </location>
</feature>
<dbReference type="EMBL" id="MU855333">
    <property type="protein sequence ID" value="KAK3906229.1"/>
    <property type="molecule type" value="Genomic_DNA"/>
</dbReference>
<proteinExistence type="predicted"/>
<dbReference type="GO" id="GO:0030003">
    <property type="term" value="P:intracellular monoatomic cation homeostasis"/>
    <property type="evidence" value="ECO:0007669"/>
    <property type="project" value="UniProtKB-ARBA"/>
</dbReference>
<feature type="domain" description="Cation efflux protein transmembrane" evidence="8">
    <location>
        <begin position="238"/>
        <end position="428"/>
    </location>
</feature>
<dbReference type="GO" id="GO:0016020">
    <property type="term" value="C:membrane"/>
    <property type="evidence" value="ECO:0007669"/>
    <property type="project" value="UniProtKB-SubCell"/>
</dbReference>
<evidence type="ECO:0000259" key="8">
    <source>
        <dbReference type="Pfam" id="PF01545"/>
    </source>
</evidence>
<evidence type="ECO:0000256" key="3">
    <source>
        <dbReference type="ARBA" id="ARBA00022692"/>
    </source>
</evidence>
<keyword evidence="2" id="KW-0813">Transport</keyword>
<reference evidence="9" key="2">
    <citation type="submission" date="2023-05" db="EMBL/GenBank/DDBJ databases">
        <authorList>
            <consortium name="Lawrence Berkeley National Laboratory"/>
            <person name="Steindorff A."/>
            <person name="Hensen N."/>
            <person name="Bonometti L."/>
            <person name="Westerberg I."/>
            <person name="Brannstrom I.O."/>
            <person name="Guillou S."/>
            <person name="Cros-Aarteil S."/>
            <person name="Calhoun S."/>
            <person name="Haridas S."/>
            <person name="Kuo A."/>
            <person name="Mondo S."/>
            <person name="Pangilinan J."/>
            <person name="Riley R."/>
            <person name="Labutti K."/>
            <person name="Andreopoulos B."/>
            <person name="Lipzen A."/>
            <person name="Chen C."/>
            <person name="Yanf M."/>
            <person name="Daum C."/>
            <person name="Ng V."/>
            <person name="Clum A."/>
            <person name="Ohm R."/>
            <person name="Martin F."/>
            <person name="Silar P."/>
            <person name="Natvig D."/>
            <person name="Lalanne C."/>
            <person name="Gautier V."/>
            <person name="Ament-Velasquez S.L."/>
            <person name="Kruys A."/>
            <person name="Hutchinson M.I."/>
            <person name="Powell A.J."/>
            <person name="Barry K."/>
            <person name="Miller A.N."/>
            <person name="Grigoriev I.V."/>
            <person name="Debuchy R."/>
            <person name="Gladieux P."/>
            <person name="Thoren M.H."/>
            <person name="Johannesson H."/>
        </authorList>
    </citation>
    <scope>NUCLEOTIDE SEQUENCE</scope>
    <source>
        <strain evidence="9">CBS 103.79</strain>
    </source>
</reference>
<organism evidence="9 10">
    <name type="scientific">Staphylotrichum tortipilum</name>
    <dbReference type="NCBI Taxonomy" id="2831512"/>
    <lineage>
        <taxon>Eukaryota</taxon>
        <taxon>Fungi</taxon>
        <taxon>Dikarya</taxon>
        <taxon>Ascomycota</taxon>
        <taxon>Pezizomycotina</taxon>
        <taxon>Sordariomycetes</taxon>
        <taxon>Sordariomycetidae</taxon>
        <taxon>Sordariales</taxon>
        <taxon>Chaetomiaceae</taxon>
        <taxon>Staphylotrichum</taxon>
    </lineage>
</organism>
<keyword evidence="10" id="KW-1185">Reference proteome</keyword>
<evidence type="ECO:0000256" key="6">
    <source>
        <dbReference type="SAM" id="MobiDB-lite"/>
    </source>
</evidence>
<dbReference type="InterPro" id="IPR058533">
    <property type="entry name" value="Cation_efflux_TM"/>
</dbReference>
<dbReference type="NCBIfam" id="TIGR01297">
    <property type="entry name" value="CDF"/>
    <property type="match status" value="1"/>
</dbReference>
<keyword evidence="5 7" id="KW-0472">Membrane</keyword>
<evidence type="ECO:0000256" key="7">
    <source>
        <dbReference type="SAM" id="Phobius"/>
    </source>
</evidence>
<dbReference type="GO" id="GO:0008324">
    <property type="term" value="F:monoatomic cation transmembrane transporter activity"/>
    <property type="evidence" value="ECO:0007669"/>
    <property type="project" value="InterPro"/>
</dbReference>
<evidence type="ECO:0000256" key="1">
    <source>
        <dbReference type="ARBA" id="ARBA00004141"/>
    </source>
</evidence>
<keyword evidence="4 7" id="KW-1133">Transmembrane helix</keyword>
<dbReference type="FunFam" id="3.30.70.1350:FF:000004">
    <property type="entry name" value="Cation diffusion facilitator 10"/>
    <property type="match status" value="1"/>
</dbReference>
<sequence>MTSPPPTPRAPVPRGAFLLLQDEPPLAPLGHGALASLIRHRGREEEESVAEGADDELARRDERRMSAILNSDNMRSMRLIGSSSPRYCWERYWKTDSELAAMSKNLRKYHERVNYLVQQYLYIDRLLDSSLPHDLLNEYNNMTASAFRGVEVPATILESSSPSTAEPARKVLRTPKAIYRPTETTPLFSARDSAPDSGAVDDADDNQDVEAGLQKPDIPWLEDDVIDSDAPIVTLAIYVNFAANVILLAGKFAVVFSVPSVSVLASLVDALLDFLSTVIVWVTTWLIRHQDQYRYPVGRRRLEPLGVLVFSVIMITSFVQVALEAIQRLASPNHELIQLGIPAISIMLGTIVVKGLCWLWCRLVNNSSVQALAADASTDVIFNAGSIAFPIVGFYANIWWLDALGGLLLSLIVIFNWSQTSFEHIRHLSGFSATADQRNILLYLTMRFAKTIKQIQGLQAYHGGDKLIVEVDIVLDASTPLKDSHDLSESLQYVLESVPIVDRAFVHVDYATYNLPTHMEQQTG</sequence>
<dbReference type="PANTHER" id="PTHR43840">
    <property type="entry name" value="MITOCHONDRIAL METAL TRANSPORTER 1-RELATED"/>
    <property type="match status" value="1"/>
</dbReference>
<evidence type="ECO:0000256" key="2">
    <source>
        <dbReference type="ARBA" id="ARBA00022448"/>
    </source>
</evidence>
<feature type="transmembrane region" description="Helical" evidence="7">
    <location>
        <begin position="264"/>
        <end position="287"/>
    </location>
</feature>
<evidence type="ECO:0000256" key="4">
    <source>
        <dbReference type="ARBA" id="ARBA00022989"/>
    </source>
</evidence>
<dbReference type="Gene3D" id="1.20.1510.10">
    <property type="entry name" value="Cation efflux protein transmembrane domain"/>
    <property type="match status" value="1"/>
</dbReference>
<reference evidence="9" key="1">
    <citation type="journal article" date="2023" name="Mol. Phylogenet. Evol.">
        <title>Genome-scale phylogeny and comparative genomics of the fungal order Sordariales.</title>
        <authorList>
            <person name="Hensen N."/>
            <person name="Bonometti L."/>
            <person name="Westerberg I."/>
            <person name="Brannstrom I.O."/>
            <person name="Guillou S."/>
            <person name="Cros-Aarteil S."/>
            <person name="Calhoun S."/>
            <person name="Haridas S."/>
            <person name="Kuo A."/>
            <person name="Mondo S."/>
            <person name="Pangilinan J."/>
            <person name="Riley R."/>
            <person name="LaButti K."/>
            <person name="Andreopoulos B."/>
            <person name="Lipzen A."/>
            <person name="Chen C."/>
            <person name="Yan M."/>
            <person name="Daum C."/>
            <person name="Ng V."/>
            <person name="Clum A."/>
            <person name="Steindorff A."/>
            <person name="Ohm R.A."/>
            <person name="Martin F."/>
            <person name="Silar P."/>
            <person name="Natvig D.O."/>
            <person name="Lalanne C."/>
            <person name="Gautier V."/>
            <person name="Ament-Velasquez S.L."/>
            <person name="Kruys A."/>
            <person name="Hutchinson M.I."/>
            <person name="Powell A.J."/>
            <person name="Barry K."/>
            <person name="Miller A.N."/>
            <person name="Grigoriev I.V."/>
            <person name="Debuchy R."/>
            <person name="Gladieux P."/>
            <person name="Hiltunen Thoren M."/>
            <person name="Johannesson H."/>
        </authorList>
    </citation>
    <scope>NUCLEOTIDE SEQUENCE</scope>
    <source>
        <strain evidence="9">CBS 103.79</strain>
    </source>
</reference>
<feature type="transmembrane region" description="Helical" evidence="7">
    <location>
        <begin position="339"/>
        <end position="360"/>
    </location>
</feature>
<feature type="transmembrane region" description="Helical" evidence="7">
    <location>
        <begin position="372"/>
        <end position="392"/>
    </location>
</feature>
<protein>
    <recommendedName>
        <fullName evidence="8">Cation efflux protein transmembrane domain-containing protein</fullName>
    </recommendedName>
</protein>
<keyword evidence="3 7" id="KW-0812">Transmembrane</keyword>
<dbReference type="InterPro" id="IPR050291">
    <property type="entry name" value="CDF_Transporter"/>
</dbReference>
<dbReference type="GO" id="GO:0098771">
    <property type="term" value="P:inorganic ion homeostasis"/>
    <property type="evidence" value="ECO:0007669"/>
    <property type="project" value="UniProtKB-ARBA"/>
</dbReference>
<feature type="transmembrane region" description="Helical" evidence="7">
    <location>
        <begin position="235"/>
        <end position="258"/>
    </location>
</feature>
<dbReference type="Gene3D" id="3.30.70.1350">
    <property type="entry name" value="Cation efflux protein, cytoplasmic domain"/>
    <property type="match status" value="1"/>
</dbReference>